<accession>A0A0F9KKD9</accession>
<organism evidence="1">
    <name type="scientific">marine sediment metagenome</name>
    <dbReference type="NCBI Taxonomy" id="412755"/>
    <lineage>
        <taxon>unclassified sequences</taxon>
        <taxon>metagenomes</taxon>
        <taxon>ecological metagenomes</taxon>
    </lineage>
</organism>
<reference evidence="1" key="1">
    <citation type="journal article" date="2015" name="Nature">
        <title>Complex archaea that bridge the gap between prokaryotes and eukaryotes.</title>
        <authorList>
            <person name="Spang A."/>
            <person name="Saw J.H."/>
            <person name="Jorgensen S.L."/>
            <person name="Zaremba-Niedzwiedzka K."/>
            <person name="Martijn J."/>
            <person name="Lind A.E."/>
            <person name="van Eijk R."/>
            <person name="Schleper C."/>
            <person name="Guy L."/>
            <person name="Ettema T.J."/>
        </authorList>
    </citation>
    <scope>NUCLEOTIDE SEQUENCE</scope>
</reference>
<proteinExistence type="predicted"/>
<dbReference type="EMBL" id="LAZR01007839">
    <property type="protein sequence ID" value="KKM82594.1"/>
    <property type="molecule type" value="Genomic_DNA"/>
</dbReference>
<gene>
    <name evidence="1" type="ORF">LCGC14_1318020</name>
</gene>
<comment type="caution">
    <text evidence="1">The sequence shown here is derived from an EMBL/GenBank/DDBJ whole genome shotgun (WGS) entry which is preliminary data.</text>
</comment>
<evidence type="ECO:0008006" key="2">
    <source>
        <dbReference type="Google" id="ProtNLM"/>
    </source>
</evidence>
<dbReference type="AlphaFoldDB" id="A0A0F9KKD9"/>
<protein>
    <recommendedName>
        <fullName evidence="2">HTH iclR-type domain-containing protein</fullName>
    </recommendedName>
</protein>
<sequence>MTREERLHNNLRDLWALVTEQPGISLRAIAKELNVNLHRSRYLVAVLQASGNLTKGAPRDVGVLRATVPMITMKRGKSNDEEIP</sequence>
<evidence type="ECO:0000313" key="1">
    <source>
        <dbReference type="EMBL" id="KKM82594.1"/>
    </source>
</evidence>
<name>A0A0F9KKD9_9ZZZZ</name>